<reference evidence="2 3" key="1">
    <citation type="journal article" date="2023" name="Nucleic Acids Res.">
        <title>The hologenome of Daphnia magna reveals possible DNA methylation and microbiome-mediated evolution of the host genome.</title>
        <authorList>
            <person name="Chaturvedi A."/>
            <person name="Li X."/>
            <person name="Dhandapani V."/>
            <person name="Marshall H."/>
            <person name="Kissane S."/>
            <person name="Cuenca-Cambronero M."/>
            <person name="Asole G."/>
            <person name="Calvet F."/>
            <person name="Ruiz-Romero M."/>
            <person name="Marangio P."/>
            <person name="Guigo R."/>
            <person name="Rago D."/>
            <person name="Mirbahai L."/>
            <person name="Eastwood N."/>
            <person name="Colbourne J.K."/>
            <person name="Zhou J."/>
            <person name="Mallon E."/>
            <person name="Orsini L."/>
        </authorList>
    </citation>
    <scope>NUCLEOTIDE SEQUENCE [LARGE SCALE GENOMIC DNA]</scope>
    <source>
        <strain evidence="2">LRV0_1</strain>
    </source>
</reference>
<protein>
    <submittedName>
        <fullName evidence="2">Uncharacterized protein</fullName>
    </submittedName>
</protein>
<dbReference type="Proteomes" id="UP001234178">
    <property type="component" value="Unassembled WGS sequence"/>
</dbReference>
<feature type="compositionally biased region" description="Basic and acidic residues" evidence="1">
    <location>
        <begin position="19"/>
        <end position="37"/>
    </location>
</feature>
<accession>A0ABR0AYR4</accession>
<keyword evidence="3" id="KW-1185">Reference proteome</keyword>
<feature type="region of interest" description="Disordered" evidence="1">
    <location>
        <begin position="1"/>
        <end position="54"/>
    </location>
</feature>
<comment type="caution">
    <text evidence="2">The sequence shown here is derived from an EMBL/GenBank/DDBJ whole genome shotgun (WGS) entry which is preliminary data.</text>
</comment>
<name>A0ABR0AYR4_9CRUS</name>
<proteinExistence type="predicted"/>
<gene>
    <name evidence="2" type="ORF">OUZ56_023205</name>
</gene>
<evidence type="ECO:0000313" key="3">
    <source>
        <dbReference type="Proteomes" id="UP001234178"/>
    </source>
</evidence>
<evidence type="ECO:0000313" key="2">
    <source>
        <dbReference type="EMBL" id="KAK4030226.1"/>
    </source>
</evidence>
<dbReference type="EMBL" id="JAOYFB010000039">
    <property type="protein sequence ID" value="KAK4030226.1"/>
    <property type="molecule type" value="Genomic_DNA"/>
</dbReference>
<organism evidence="2 3">
    <name type="scientific">Daphnia magna</name>
    <dbReference type="NCBI Taxonomy" id="35525"/>
    <lineage>
        <taxon>Eukaryota</taxon>
        <taxon>Metazoa</taxon>
        <taxon>Ecdysozoa</taxon>
        <taxon>Arthropoda</taxon>
        <taxon>Crustacea</taxon>
        <taxon>Branchiopoda</taxon>
        <taxon>Diplostraca</taxon>
        <taxon>Cladocera</taxon>
        <taxon>Anomopoda</taxon>
        <taxon>Daphniidae</taxon>
        <taxon>Daphnia</taxon>
    </lineage>
</organism>
<evidence type="ECO:0000256" key="1">
    <source>
        <dbReference type="SAM" id="MobiDB-lite"/>
    </source>
</evidence>
<sequence>MKRGARDGQAIQRNSGAGYREEEGAQRADANGEKEKNVLPGAAPALRESGLERPARRYVTTNQSALHQCCNPNIAPLQYSNRRD</sequence>